<keyword evidence="1" id="KW-0808">Transferase</keyword>
<evidence type="ECO:0000256" key="1">
    <source>
        <dbReference type="ARBA" id="ARBA00022679"/>
    </source>
</evidence>
<dbReference type="EMBL" id="JAIMFO010000005">
    <property type="protein sequence ID" value="MBY4797579.1"/>
    <property type="molecule type" value="Genomic_DNA"/>
</dbReference>
<accession>A0ABS7MJN6</accession>
<feature type="domain" description="PTS EIIB type-2" evidence="2">
    <location>
        <begin position="4"/>
        <end position="94"/>
    </location>
</feature>
<evidence type="ECO:0000313" key="4">
    <source>
        <dbReference type="Proteomes" id="UP000700908"/>
    </source>
</evidence>
<name>A0ABS7MJN6_9ACTN</name>
<protein>
    <submittedName>
        <fullName evidence="3">PTS sugar transporter subunit IIB</fullName>
    </submittedName>
</protein>
<keyword evidence="3" id="KW-0813">Transport</keyword>
<dbReference type="CDD" id="cd05566">
    <property type="entry name" value="PTS_IIB_galactitol"/>
    <property type="match status" value="1"/>
</dbReference>
<proteinExistence type="predicted"/>
<sequence>MAKKKVLFVCATGVATSTVVEEKVKEYCLEHGLDCEFDQRNVASVAQIGDEFDLIVATCQVPAKIKTPVVMGLPILMGFGAEKTYQEIEDILRS</sequence>
<dbReference type="InterPro" id="IPR003501">
    <property type="entry name" value="PTS_EIIB_2/3"/>
</dbReference>
<gene>
    <name evidence="3" type="ORF">K6V98_04320</name>
</gene>
<keyword evidence="4" id="KW-1185">Reference proteome</keyword>
<dbReference type="Gene3D" id="3.40.50.2300">
    <property type="match status" value="1"/>
</dbReference>
<dbReference type="SUPFAM" id="SSF52794">
    <property type="entry name" value="PTS system IIB component-like"/>
    <property type="match status" value="1"/>
</dbReference>
<comment type="caution">
    <text evidence="3">The sequence shown here is derived from an EMBL/GenBank/DDBJ whole genome shotgun (WGS) entry which is preliminary data.</text>
</comment>
<dbReference type="Proteomes" id="UP000700908">
    <property type="component" value="Unassembled WGS sequence"/>
</dbReference>
<evidence type="ECO:0000313" key="3">
    <source>
        <dbReference type="EMBL" id="MBY4797579.1"/>
    </source>
</evidence>
<organism evidence="3 4">
    <name type="scientific">Collinsella ureilytica</name>
    <dbReference type="NCBI Taxonomy" id="2869515"/>
    <lineage>
        <taxon>Bacteria</taxon>
        <taxon>Bacillati</taxon>
        <taxon>Actinomycetota</taxon>
        <taxon>Coriobacteriia</taxon>
        <taxon>Coriobacteriales</taxon>
        <taxon>Coriobacteriaceae</taxon>
        <taxon>Collinsella</taxon>
    </lineage>
</organism>
<dbReference type="PROSITE" id="PS51099">
    <property type="entry name" value="PTS_EIIB_TYPE_2"/>
    <property type="match status" value="1"/>
</dbReference>
<dbReference type="InterPro" id="IPR036095">
    <property type="entry name" value="PTS_EIIB-like_sf"/>
</dbReference>
<dbReference type="InterPro" id="IPR013011">
    <property type="entry name" value="PTS_EIIB_2"/>
</dbReference>
<reference evidence="3 4" key="1">
    <citation type="submission" date="2021-08" db="EMBL/GenBank/DDBJ databases">
        <title>Collinsella faecalis sp. nov. isolated from swine faeces.</title>
        <authorList>
            <person name="Oh B.S."/>
            <person name="Lee J.H."/>
        </authorList>
    </citation>
    <scope>NUCLEOTIDE SEQUENCE [LARGE SCALE GENOMIC DNA]</scope>
    <source>
        <strain evidence="3 4">AGMB00827</strain>
    </source>
</reference>
<dbReference type="RefSeq" id="WP_222199286.1">
    <property type="nucleotide sequence ID" value="NZ_JAIMFO010000005.1"/>
</dbReference>
<evidence type="ECO:0000259" key="2">
    <source>
        <dbReference type="PROSITE" id="PS51099"/>
    </source>
</evidence>
<dbReference type="Pfam" id="PF02302">
    <property type="entry name" value="PTS_IIB"/>
    <property type="match status" value="1"/>
</dbReference>
<keyword evidence="3" id="KW-0762">Sugar transport</keyword>